<feature type="coiled-coil region" evidence="2">
    <location>
        <begin position="651"/>
        <end position="678"/>
    </location>
</feature>
<dbReference type="InterPro" id="IPR031970">
    <property type="entry name" value="Anillin_N"/>
</dbReference>
<dbReference type="Pfam" id="PF16018">
    <property type="entry name" value="Anillin_N"/>
    <property type="match status" value="1"/>
</dbReference>
<dbReference type="OrthoDB" id="5915976at2759"/>
<sequence>MDPLTQKLLERTRARREDLAKKMAENKIVPQKRKAPLAPNSSLNTEEPSKNNSQMAKSVTFEETTSDSSVKSSMKSRFNMLASQRAQWDVQNEGKDVDGSPVLPTLKSRQAQDHQLEKQQTASTEQPVPASRKSRFAALAANINAWEDDTDHPKTEIHKEERPVKKWQRPAPPEPQEESRPTPVKRTTSSEVNKSKTVQQIKPRSPIKKSIRETTVVNERVSRQTVTTENQSRPLPSTMSRAARYQLGSSRLGDDQFQMATSRNVVTPKAMKCSGVNNHSQNHTEPKPSPRTLATHEKDTAEKSESSKRVIQEKSPSPKKRPGQELETVVKQKKQATGTTFALAKNTPKTSTPTHGTPENVSSPTRVEPRVGAMAKSIQDRLKAHQSNWQTNEISRKIQEDRMKDMAVLKRRWAGAGGVVHNTQEQKQDEGDGTTQDDSNQEDESIEDSEEEEGQMYMETDIDNVPEKPAIEMETEVAQSIDEEKEDEKEQDEADEDADDEDESDVNLTDVLGDIDELIVEAEKAMKEEQEKAKNGAPPKTEVSATVEKPREAEQSHQQLPVPPSRSTRSNSTNSAQAPRPVASERRPVPQQVRVQPKQRIVREEQVRKNQQQQQRDERKNQQQSSNAAKIQALMNEVSAQQSIINQTSQALSLISTNESLRNTVEEIEAEKMMVISNQKRQACLAEIQFLKNAPIPEPVFTSDGEEIIPSKGKLFIKDIRLPFKTEYIMDLESDREMPSHYYFIISRCGANVMSSNLLNTRQHLTGDCLKFDTEIVINDLESDFSIELLVYQMRSSVSRVEGMAERAKIQNSAPTKHSRFGSLTPKKLLTNKNSAKVFGISLMFHKQNQSSRGSAAQGQGSNRPVRSSSFGLVGTGRLTLASCGTSKFMLSRVPLTSPLEGSIHLCLTCQKNSSIVQKGFLTMFDEISGFGSWHRRWCALAEGYITFWKYPDDERRKPPIGSIDLRECITKEITQISRILCARPNTFELVTQRPATRYEKDTLISTCNNSMFTTKHMLSADVKEERIEWIDALNKTLADLRMWNKDAAAPTE</sequence>
<dbReference type="AlphaFoldDB" id="A0A9Q1HDX3"/>
<dbReference type="EMBL" id="JAIZAY010000005">
    <property type="protein sequence ID" value="KAJ8041683.1"/>
    <property type="molecule type" value="Genomic_DNA"/>
</dbReference>
<reference evidence="5" key="1">
    <citation type="submission" date="2021-10" db="EMBL/GenBank/DDBJ databases">
        <title>Tropical sea cucumber genome reveals ecological adaptation and Cuvierian tubules defense mechanism.</title>
        <authorList>
            <person name="Chen T."/>
        </authorList>
    </citation>
    <scope>NUCLEOTIDE SEQUENCE</scope>
    <source>
        <strain evidence="5">Nanhai2018</strain>
        <tissue evidence="5">Muscle</tissue>
    </source>
</reference>
<feature type="compositionally biased region" description="Polar residues" evidence="3">
    <location>
        <begin position="81"/>
        <end position="90"/>
    </location>
</feature>
<dbReference type="InterPro" id="IPR051364">
    <property type="entry name" value="Cytokinesis/Rho-signaling"/>
</dbReference>
<evidence type="ECO:0000259" key="4">
    <source>
        <dbReference type="PROSITE" id="PS50003"/>
    </source>
</evidence>
<dbReference type="Proteomes" id="UP001152320">
    <property type="component" value="Chromosome 5"/>
</dbReference>
<dbReference type="InterPro" id="IPR012966">
    <property type="entry name" value="AHD"/>
</dbReference>
<dbReference type="InterPro" id="IPR011993">
    <property type="entry name" value="PH-like_dom_sf"/>
</dbReference>
<feature type="compositionally biased region" description="Polar residues" evidence="3">
    <location>
        <begin position="185"/>
        <end position="202"/>
    </location>
</feature>
<evidence type="ECO:0000313" key="5">
    <source>
        <dbReference type="EMBL" id="KAJ8041683.1"/>
    </source>
</evidence>
<accession>A0A9Q1HDX3</accession>
<dbReference type="GO" id="GO:0031106">
    <property type="term" value="P:septin ring organization"/>
    <property type="evidence" value="ECO:0007669"/>
    <property type="project" value="TreeGrafter"/>
</dbReference>
<gene>
    <name evidence="5" type="ORF">HOLleu_12573</name>
</gene>
<evidence type="ECO:0000256" key="2">
    <source>
        <dbReference type="SAM" id="Coils"/>
    </source>
</evidence>
<protein>
    <submittedName>
        <fullName evidence="5">Anillin</fullName>
    </submittedName>
</protein>
<dbReference type="PROSITE" id="PS50003">
    <property type="entry name" value="PH_DOMAIN"/>
    <property type="match status" value="1"/>
</dbReference>
<evidence type="ECO:0000256" key="1">
    <source>
        <dbReference type="ARBA" id="ARBA00023054"/>
    </source>
</evidence>
<dbReference type="CDD" id="cd01263">
    <property type="entry name" value="PH_anillin"/>
    <property type="match status" value="1"/>
</dbReference>
<feature type="compositionally biased region" description="Acidic residues" evidence="3">
    <location>
        <begin position="439"/>
        <end position="464"/>
    </location>
</feature>
<evidence type="ECO:0000313" key="6">
    <source>
        <dbReference type="Proteomes" id="UP001152320"/>
    </source>
</evidence>
<feature type="region of interest" description="Disordered" evidence="3">
    <location>
        <begin position="1"/>
        <end position="254"/>
    </location>
</feature>
<feature type="compositionally biased region" description="Acidic residues" evidence="3">
    <location>
        <begin position="481"/>
        <end position="505"/>
    </location>
</feature>
<feature type="compositionally biased region" description="Basic and acidic residues" evidence="3">
    <location>
        <begin position="151"/>
        <end position="164"/>
    </location>
</feature>
<comment type="caution">
    <text evidence="5">The sequence shown here is derived from an EMBL/GenBank/DDBJ whole genome shotgun (WGS) entry which is preliminary data.</text>
</comment>
<proteinExistence type="predicted"/>
<dbReference type="FunFam" id="2.30.29.30:FF:000111">
    <property type="entry name" value="anillin isoform X1"/>
    <property type="match status" value="1"/>
</dbReference>
<feature type="compositionally biased region" description="Low complexity" evidence="3">
    <location>
        <begin position="589"/>
        <end position="599"/>
    </location>
</feature>
<dbReference type="GO" id="GO:0000915">
    <property type="term" value="P:actomyosin contractile ring assembly"/>
    <property type="evidence" value="ECO:0007669"/>
    <property type="project" value="TreeGrafter"/>
</dbReference>
<dbReference type="SMART" id="SM00233">
    <property type="entry name" value="PH"/>
    <property type="match status" value="1"/>
</dbReference>
<dbReference type="PANTHER" id="PTHR21538:SF23">
    <property type="entry name" value="ANILLIN"/>
    <property type="match status" value="1"/>
</dbReference>
<dbReference type="InterPro" id="IPR001849">
    <property type="entry name" value="PH_domain"/>
</dbReference>
<dbReference type="SUPFAM" id="SSF50729">
    <property type="entry name" value="PH domain-like"/>
    <property type="match status" value="1"/>
</dbReference>
<feature type="region of interest" description="Disordered" evidence="3">
    <location>
        <begin position="414"/>
        <end position="628"/>
    </location>
</feature>
<feature type="compositionally biased region" description="Polar residues" evidence="3">
    <location>
        <begin position="213"/>
        <end position="240"/>
    </location>
</feature>
<name>A0A9Q1HDX3_HOLLE</name>
<feature type="compositionally biased region" description="Low complexity" evidence="3">
    <location>
        <begin position="66"/>
        <end position="76"/>
    </location>
</feature>
<feature type="compositionally biased region" description="Polar residues" evidence="3">
    <location>
        <begin position="347"/>
        <end position="365"/>
    </location>
</feature>
<feature type="compositionally biased region" description="Basic and acidic residues" evidence="3">
    <location>
        <begin position="282"/>
        <end position="312"/>
    </location>
</feature>
<evidence type="ECO:0000256" key="3">
    <source>
        <dbReference type="SAM" id="MobiDB-lite"/>
    </source>
</evidence>
<dbReference type="InterPro" id="IPR037840">
    <property type="entry name" value="PH_Anillin"/>
</dbReference>
<feature type="compositionally biased region" description="Basic and acidic residues" evidence="3">
    <location>
        <begin position="8"/>
        <end position="25"/>
    </location>
</feature>
<dbReference type="GO" id="GO:0005826">
    <property type="term" value="C:actomyosin contractile ring"/>
    <property type="evidence" value="ECO:0007669"/>
    <property type="project" value="TreeGrafter"/>
</dbReference>
<dbReference type="PANTHER" id="PTHR21538">
    <property type="entry name" value="ANILLIN/RHOTEKIN RTKN"/>
    <property type="match status" value="1"/>
</dbReference>
<keyword evidence="1 2" id="KW-0175">Coiled coil</keyword>
<feature type="compositionally biased region" description="Polar residues" evidence="3">
    <location>
        <begin position="39"/>
        <end position="63"/>
    </location>
</feature>
<dbReference type="GO" id="GO:0000281">
    <property type="term" value="P:mitotic cytokinesis"/>
    <property type="evidence" value="ECO:0007669"/>
    <property type="project" value="TreeGrafter"/>
</dbReference>
<keyword evidence="6" id="KW-1185">Reference proteome</keyword>
<feature type="compositionally biased region" description="Low complexity" evidence="3">
    <location>
        <begin position="565"/>
        <end position="575"/>
    </location>
</feature>
<feature type="region of interest" description="Disordered" evidence="3">
    <location>
        <begin position="268"/>
        <end position="368"/>
    </location>
</feature>
<feature type="compositionally biased region" description="Basic and acidic residues" evidence="3">
    <location>
        <begin position="521"/>
        <end position="534"/>
    </location>
</feature>
<feature type="domain" description="PH" evidence="4">
    <location>
        <begin position="915"/>
        <end position="1039"/>
    </location>
</feature>
<organism evidence="5 6">
    <name type="scientific">Holothuria leucospilota</name>
    <name type="common">Black long sea cucumber</name>
    <name type="synonym">Mertensiothuria leucospilota</name>
    <dbReference type="NCBI Taxonomy" id="206669"/>
    <lineage>
        <taxon>Eukaryota</taxon>
        <taxon>Metazoa</taxon>
        <taxon>Echinodermata</taxon>
        <taxon>Eleutherozoa</taxon>
        <taxon>Echinozoa</taxon>
        <taxon>Holothuroidea</taxon>
        <taxon>Aspidochirotacea</taxon>
        <taxon>Aspidochirotida</taxon>
        <taxon>Holothuriidae</taxon>
        <taxon>Holothuria</taxon>
    </lineage>
</organism>
<dbReference type="Pfam" id="PF08174">
    <property type="entry name" value="Anillin"/>
    <property type="match status" value="1"/>
</dbReference>
<dbReference type="Pfam" id="PF00169">
    <property type="entry name" value="PH"/>
    <property type="match status" value="1"/>
</dbReference>
<dbReference type="Gene3D" id="2.30.29.30">
    <property type="entry name" value="Pleckstrin-homology domain (PH domain)/Phosphotyrosine-binding domain (PTB)"/>
    <property type="match status" value="1"/>
</dbReference>